<feature type="compositionally biased region" description="Pro residues" evidence="7">
    <location>
        <begin position="146"/>
        <end position="168"/>
    </location>
</feature>
<dbReference type="InterPro" id="IPR035983">
    <property type="entry name" value="Hect_E3_ubiquitin_ligase"/>
</dbReference>
<evidence type="ECO:0000259" key="10">
    <source>
        <dbReference type="PROSITE" id="PS50237"/>
    </source>
</evidence>
<evidence type="ECO:0000256" key="1">
    <source>
        <dbReference type="ARBA" id="ARBA00000885"/>
    </source>
</evidence>
<evidence type="ECO:0000313" key="11">
    <source>
        <dbReference type="EMBL" id="KAK7254896.1"/>
    </source>
</evidence>
<dbReference type="EC" id="2.3.2.26" evidence="3"/>
<comment type="pathway">
    <text evidence="2">Protein modification; protein ubiquitination.</text>
</comment>
<dbReference type="PANTHER" id="PTHR11254">
    <property type="entry name" value="HECT DOMAIN UBIQUITIN-PROTEIN LIGASE"/>
    <property type="match status" value="1"/>
</dbReference>
<dbReference type="GO" id="GO:0016874">
    <property type="term" value="F:ligase activity"/>
    <property type="evidence" value="ECO:0007669"/>
    <property type="project" value="UniProtKB-KW"/>
</dbReference>
<proteinExistence type="predicted"/>
<protein>
    <recommendedName>
        <fullName evidence="3">HECT-type E3 ubiquitin transferase</fullName>
        <ecNumber evidence="3">2.3.2.26</ecNumber>
    </recommendedName>
</protein>
<dbReference type="PROSITE" id="PS50237">
    <property type="entry name" value="HECT"/>
    <property type="match status" value="1"/>
</dbReference>
<evidence type="ECO:0000256" key="5">
    <source>
        <dbReference type="ARBA" id="ARBA00022786"/>
    </source>
</evidence>
<feature type="region of interest" description="Disordered" evidence="7">
    <location>
        <begin position="132"/>
        <end position="225"/>
    </location>
</feature>
<feature type="transmembrane region" description="Helical" evidence="8">
    <location>
        <begin position="479"/>
        <end position="501"/>
    </location>
</feature>
<keyword evidence="8" id="KW-0472">Membrane</keyword>
<feature type="compositionally biased region" description="Basic and acidic residues" evidence="7">
    <location>
        <begin position="214"/>
        <end position="225"/>
    </location>
</feature>
<keyword evidence="11" id="KW-0436">Ligase</keyword>
<feature type="region of interest" description="Disordered" evidence="7">
    <location>
        <begin position="37"/>
        <end position="80"/>
    </location>
</feature>
<feature type="compositionally biased region" description="Low complexity" evidence="7">
    <location>
        <begin position="260"/>
        <end position="281"/>
    </location>
</feature>
<dbReference type="SUPFAM" id="SSF56204">
    <property type="entry name" value="Hect, E3 ligase catalytic domain"/>
    <property type="match status" value="1"/>
</dbReference>
<evidence type="ECO:0000256" key="9">
    <source>
        <dbReference type="SAM" id="SignalP"/>
    </source>
</evidence>
<dbReference type="PRINTS" id="PR01217">
    <property type="entry name" value="PRICHEXTENSN"/>
</dbReference>
<evidence type="ECO:0000313" key="12">
    <source>
        <dbReference type="Proteomes" id="UP001363151"/>
    </source>
</evidence>
<dbReference type="PANTHER" id="PTHR11254:SF440">
    <property type="entry name" value="E3 UBIQUITIN-PROTEIN LIGASE NEDD-4"/>
    <property type="match status" value="1"/>
</dbReference>
<dbReference type="SMART" id="SM00119">
    <property type="entry name" value="HECTc"/>
    <property type="match status" value="1"/>
</dbReference>
<gene>
    <name evidence="11" type="ORF">SO694_00137033</name>
</gene>
<accession>A0ABR1GGC7</accession>
<feature type="compositionally biased region" description="Low complexity" evidence="7">
    <location>
        <begin position="132"/>
        <end position="145"/>
    </location>
</feature>
<keyword evidence="8" id="KW-1133">Transmembrane helix</keyword>
<dbReference type="Pfam" id="PF00632">
    <property type="entry name" value="HECT"/>
    <property type="match status" value="1"/>
</dbReference>
<keyword evidence="4" id="KW-0808">Transferase</keyword>
<comment type="caution">
    <text evidence="11">The sequence shown here is derived from an EMBL/GenBank/DDBJ whole genome shotgun (WGS) entry which is preliminary data.</text>
</comment>
<feature type="region of interest" description="Disordered" evidence="7">
    <location>
        <begin position="442"/>
        <end position="471"/>
    </location>
</feature>
<feature type="region of interest" description="Disordered" evidence="7">
    <location>
        <begin position="254"/>
        <end position="309"/>
    </location>
</feature>
<name>A0ABR1GGC7_AURAN</name>
<feature type="signal peptide" evidence="9">
    <location>
        <begin position="1"/>
        <end position="18"/>
    </location>
</feature>
<feature type="domain" description="HECT" evidence="10">
    <location>
        <begin position="666"/>
        <end position="1008"/>
    </location>
</feature>
<dbReference type="Proteomes" id="UP001363151">
    <property type="component" value="Unassembled WGS sequence"/>
</dbReference>
<keyword evidence="5 6" id="KW-0833">Ubl conjugation pathway</keyword>
<feature type="region of interest" description="Disordered" evidence="7">
    <location>
        <begin position="99"/>
        <end position="118"/>
    </location>
</feature>
<evidence type="ECO:0000256" key="3">
    <source>
        <dbReference type="ARBA" id="ARBA00012485"/>
    </source>
</evidence>
<keyword evidence="9" id="KW-0732">Signal</keyword>
<evidence type="ECO:0000256" key="2">
    <source>
        <dbReference type="ARBA" id="ARBA00004906"/>
    </source>
</evidence>
<organism evidence="11 12">
    <name type="scientific">Aureococcus anophagefferens</name>
    <name type="common">Harmful bloom alga</name>
    <dbReference type="NCBI Taxonomy" id="44056"/>
    <lineage>
        <taxon>Eukaryota</taxon>
        <taxon>Sar</taxon>
        <taxon>Stramenopiles</taxon>
        <taxon>Ochrophyta</taxon>
        <taxon>Pelagophyceae</taxon>
        <taxon>Pelagomonadales</taxon>
        <taxon>Pelagomonadaceae</taxon>
        <taxon>Aureococcus</taxon>
    </lineage>
</organism>
<feature type="active site" description="Glycyl thioester intermediate" evidence="6">
    <location>
        <position position="974"/>
    </location>
</feature>
<dbReference type="EMBL" id="JBBJCI010000012">
    <property type="protein sequence ID" value="KAK7254896.1"/>
    <property type="molecule type" value="Genomic_DNA"/>
</dbReference>
<evidence type="ECO:0000256" key="4">
    <source>
        <dbReference type="ARBA" id="ARBA00022679"/>
    </source>
</evidence>
<evidence type="ECO:0000256" key="7">
    <source>
        <dbReference type="SAM" id="MobiDB-lite"/>
    </source>
</evidence>
<dbReference type="Gene3D" id="3.30.2160.10">
    <property type="entry name" value="Hect, E3 ligase catalytic domain"/>
    <property type="match status" value="1"/>
</dbReference>
<feature type="compositionally biased region" description="Low complexity" evidence="7">
    <location>
        <begin position="453"/>
        <end position="462"/>
    </location>
</feature>
<dbReference type="InterPro" id="IPR000569">
    <property type="entry name" value="HECT_dom"/>
</dbReference>
<feature type="chain" id="PRO_5046893557" description="HECT-type E3 ubiquitin transferase" evidence="9">
    <location>
        <begin position="19"/>
        <end position="1008"/>
    </location>
</feature>
<evidence type="ECO:0000256" key="8">
    <source>
        <dbReference type="SAM" id="Phobius"/>
    </source>
</evidence>
<comment type="catalytic activity">
    <reaction evidence="1">
        <text>S-ubiquitinyl-[E2 ubiquitin-conjugating enzyme]-L-cysteine + [acceptor protein]-L-lysine = [E2 ubiquitin-conjugating enzyme]-L-cysteine + N(6)-ubiquitinyl-[acceptor protein]-L-lysine.</text>
        <dbReference type="EC" id="2.3.2.26"/>
    </reaction>
</comment>
<evidence type="ECO:0000256" key="6">
    <source>
        <dbReference type="PROSITE-ProRule" id="PRU00104"/>
    </source>
</evidence>
<feature type="compositionally biased region" description="Basic and acidic residues" evidence="7">
    <location>
        <begin position="282"/>
        <end position="294"/>
    </location>
</feature>
<keyword evidence="12" id="KW-1185">Reference proteome</keyword>
<sequence>MAALGLLLCAAGPQRAAAERARALPVRRRLDHYDYDDYDYYYDDGSSDDEDADESEDESDDEDADESEDESDDETCDWTDDGECDEGEFCAYGTDVADCEGEGGNSCQYAYDGVCDEDDDCDFGTDNCDCNDGYECHAPTRAPSSEPTPEPTPEPTYEPTPGPTPEPSAEPTSEPADPTPKPTQPEPSREPTPEPADPTPRPTVADPTSAHAVAHGDARQSYRDARLRADAAANVRADAAAVARPVSRAVVEAHARADAAADPAPSQSPHARAAAPTPRAPRGADDRAGRRAPERTPAPTPEPTPQPTRAPTVFLAEVVVVASSSSVVLTGVDAATFASDAAAVAAFAEAVAASVPLVPSADDVTVDGVAAARRRRRLSEAAARVDFTVAFVAADDDEAAALNDGYVDELTDAVASGAFGDALEYDATVDVDASVALIETESTVETTRETRTRPPSAAPTATDAHDDSGGASTASLDGAMAYVAVAAAVVLAIAVAATVAARRRARKPEVRFADVEEGAVVAVEDVVLTREPSRRLSAETSRRLAETESFHRRAKGRRFTWRDDGTGSVVWRGLDMSFVQRYGVDGALTFARASEPVDGLWKPSDDVAAALEETRTFSKRVAAFRKGMDALRVSWEVGRVEFVVDRSRLLADAFALLGKLPNHRWREPFFVKFRGEDGLDAGGLSREFFQLASAALFDANLGLFKVGSSENLTYQIADDDDADLVMADAAAWFAFAGKLLGKALLEGHHFANAHLNMVILKHIASEPVALGDLELVDKELFKSLDQLRTMDPELVETLCLTFSIEHISFGAVVTKDLVPGGRDLEVDGTNVDAFLAARLRERVFDVCAGGLRAFLGGVFAVAPKELCMLLSARELELALCGHPDIDVADWRRSTVYKGAFAREREAHEVVAWFWETVETWDDDRLALLLQWCTGTSRVPVQGFDHLMGRDGARRPFTLTSVDLSSAVYPRSHTCFNRIDIPLFTSKAALAAAFDIALNPENVVGFSMD</sequence>
<dbReference type="Gene3D" id="3.90.1750.10">
    <property type="entry name" value="Hect, E3 ligase catalytic domains"/>
    <property type="match status" value="1"/>
</dbReference>
<dbReference type="Gene3D" id="3.30.2410.10">
    <property type="entry name" value="Hect, E3 ligase catalytic domain"/>
    <property type="match status" value="1"/>
</dbReference>
<feature type="compositionally biased region" description="Pro residues" evidence="7">
    <location>
        <begin position="296"/>
        <end position="308"/>
    </location>
</feature>
<dbReference type="InterPro" id="IPR050409">
    <property type="entry name" value="E3_ubiq-protein_ligase"/>
</dbReference>
<keyword evidence="8" id="KW-0812">Transmembrane</keyword>
<reference evidence="11 12" key="1">
    <citation type="submission" date="2024-03" db="EMBL/GenBank/DDBJ databases">
        <title>Aureococcus anophagefferens CCMP1851 and Kratosvirus quantuckense: Draft genome of a second virus-susceptible host strain in the model system.</title>
        <authorList>
            <person name="Chase E."/>
            <person name="Truchon A.R."/>
            <person name="Schepens W."/>
            <person name="Wilhelm S.W."/>
        </authorList>
    </citation>
    <scope>NUCLEOTIDE SEQUENCE [LARGE SCALE GENOMIC DNA]</scope>
    <source>
        <strain evidence="11 12">CCMP1851</strain>
    </source>
</reference>